<protein>
    <recommendedName>
        <fullName evidence="2">Response regulatory domain-containing protein</fullName>
    </recommendedName>
</protein>
<dbReference type="SUPFAM" id="SSF52172">
    <property type="entry name" value="CheY-like"/>
    <property type="match status" value="1"/>
</dbReference>
<dbReference type="RefSeq" id="WP_306736033.1">
    <property type="nucleotide sequence ID" value="NZ_JANHAX010000003.1"/>
</dbReference>
<accession>A0AAE3WCM2</accession>
<keyword evidence="4" id="KW-1185">Reference proteome</keyword>
<dbReference type="EMBL" id="JANHAX010000003">
    <property type="protein sequence ID" value="MDQ2090766.1"/>
    <property type="molecule type" value="Genomic_DNA"/>
</dbReference>
<gene>
    <name evidence="3" type="ORF">NO357_12720</name>
</gene>
<feature type="modified residue" description="4-aspartylphosphate" evidence="1">
    <location>
        <position position="51"/>
    </location>
</feature>
<reference evidence="3" key="2">
    <citation type="submission" date="2023-02" db="EMBL/GenBank/DDBJ databases">
        <title>'Rhodoalgimonas zhirmunskyi' gen. nov., isolated from a red alga.</title>
        <authorList>
            <person name="Nedashkovskaya O.I."/>
            <person name="Otstavnykh N.Y."/>
            <person name="Bystritskaya E.P."/>
            <person name="Balabanova L.A."/>
            <person name="Isaeva M.P."/>
        </authorList>
    </citation>
    <scope>NUCLEOTIDE SEQUENCE</scope>
    <source>
        <strain evidence="3">KCTC 52189</strain>
    </source>
</reference>
<dbReference type="InterPro" id="IPR001789">
    <property type="entry name" value="Sig_transdc_resp-reg_receiver"/>
</dbReference>
<sequence length="121" mass="13328">MKALIVESKRELGLIWKMHLERQEIDTALAVGESDAVAHLQAQETDVLIVDIVLDDGSALAVADFASFRHPRAQVIFVTNTSFFSDGSIFRLCPNACAFLQADTPPEDIAAMAEHYGRPRD</sequence>
<evidence type="ECO:0000259" key="2">
    <source>
        <dbReference type="PROSITE" id="PS50110"/>
    </source>
</evidence>
<keyword evidence="1" id="KW-0597">Phosphoprotein</keyword>
<evidence type="ECO:0000256" key="1">
    <source>
        <dbReference type="PROSITE-ProRule" id="PRU00169"/>
    </source>
</evidence>
<dbReference type="InterPro" id="IPR011006">
    <property type="entry name" value="CheY-like_superfamily"/>
</dbReference>
<dbReference type="GO" id="GO:0000160">
    <property type="term" value="P:phosphorelay signal transduction system"/>
    <property type="evidence" value="ECO:0007669"/>
    <property type="project" value="InterPro"/>
</dbReference>
<dbReference type="Gene3D" id="3.40.50.2300">
    <property type="match status" value="1"/>
</dbReference>
<proteinExistence type="predicted"/>
<evidence type="ECO:0000313" key="3">
    <source>
        <dbReference type="EMBL" id="MDQ2090766.1"/>
    </source>
</evidence>
<name>A0AAE3WCM2_9RHOB</name>
<evidence type="ECO:0000313" key="4">
    <source>
        <dbReference type="Proteomes" id="UP001226762"/>
    </source>
</evidence>
<feature type="domain" description="Response regulatory" evidence="2">
    <location>
        <begin position="2"/>
        <end position="117"/>
    </location>
</feature>
<comment type="caution">
    <text evidence="3">The sequence shown here is derived from an EMBL/GenBank/DDBJ whole genome shotgun (WGS) entry which is preliminary data.</text>
</comment>
<dbReference type="PROSITE" id="PS50110">
    <property type="entry name" value="RESPONSE_REGULATORY"/>
    <property type="match status" value="1"/>
</dbReference>
<dbReference type="AlphaFoldDB" id="A0AAE3WCM2"/>
<organism evidence="3 4">
    <name type="scientific">Marimonas arenosa</name>
    <dbReference type="NCBI Taxonomy" id="1795305"/>
    <lineage>
        <taxon>Bacteria</taxon>
        <taxon>Pseudomonadati</taxon>
        <taxon>Pseudomonadota</taxon>
        <taxon>Alphaproteobacteria</taxon>
        <taxon>Rhodobacterales</taxon>
        <taxon>Paracoccaceae</taxon>
        <taxon>Marimonas</taxon>
    </lineage>
</organism>
<dbReference type="Proteomes" id="UP001226762">
    <property type="component" value="Unassembled WGS sequence"/>
</dbReference>
<reference evidence="3" key="1">
    <citation type="submission" date="2022-07" db="EMBL/GenBank/DDBJ databases">
        <authorList>
            <person name="Otstavnykh N."/>
            <person name="Isaeva M."/>
            <person name="Bystritskaya E."/>
        </authorList>
    </citation>
    <scope>NUCLEOTIDE SEQUENCE</scope>
    <source>
        <strain evidence="3">KCTC 52189</strain>
    </source>
</reference>